<gene>
    <name evidence="4" type="ORF">SAMN04488101_101808</name>
</gene>
<dbReference type="Pfam" id="PF01817">
    <property type="entry name" value="CM_2"/>
    <property type="match status" value="1"/>
</dbReference>
<dbReference type="EMBL" id="FWYB01000001">
    <property type="protein sequence ID" value="SMC62502.1"/>
    <property type="molecule type" value="Genomic_DNA"/>
</dbReference>
<feature type="domain" description="Chorismate mutase" evidence="3">
    <location>
        <begin position="269"/>
        <end position="360"/>
    </location>
</feature>
<dbReference type="GO" id="GO:0004106">
    <property type="term" value="F:chorismate mutase activity"/>
    <property type="evidence" value="ECO:0007669"/>
    <property type="project" value="UniProtKB-EC"/>
</dbReference>
<dbReference type="EC" id="5.4.99.5" evidence="1"/>
<dbReference type="Gene3D" id="1.20.59.10">
    <property type="entry name" value="Chorismate mutase"/>
    <property type="match status" value="1"/>
</dbReference>
<dbReference type="PANTHER" id="PTHR43018:SF1">
    <property type="entry name" value="PROTEIN AROA(G)"/>
    <property type="match status" value="1"/>
</dbReference>
<reference evidence="4 5" key="1">
    <citation type="submission" date="2017-04" db="EMBL/GenBank/DDBJ databases">
        <authorList>
            <person name="Afonso C.L."/>
            <person name="Miller P.J."/>
            <person name="Scott M.A."/>
            <person name="Spackman E."/>
            <person name="Goraichik I."/>
            <person name="Dimitrov K.M."/>
            <person name="Suarez D.L."/>
            <person name="Swayne D.E."/>
        </authorList>
    </citation>
    <scope>NUCLEOTIDE SEQUENCE [LARGE SCALE GENOMIC DNA]</scope>
    <source>
        <strain evidence="4 5">DSM 19625</strain>
    </source>
</reference>
<dbReference type="InterPro" id="IPR002701">
    <property type="entry name" value="CM_II_prokaryot"/>
</dbReference>
<dbReference type="GO" id="GO:0046417">
    <property type="term" value="P:chorismate metabolic process"/>
    <property type="evidence" value="ECO:0007669"/>
    <property type="project" value="InterPro"/>
</dbReference>
<evidence type="ECO:0000256" key="1">
    <source>
        <dbReference type="ARBA" id="ARBA00012404"/>
    </source>
</evidence>
<dbReference type="PANTHER" id="PTHR43018">
    <property type="entry name" value="PHOSPHO-2-DEHYDRO-3-DEOXYHEPTONATE ALDOLASE"/>
    <property type="match status" value="1"/>
</dbReference>
<keyword evidence="5" id="KW-1185">Reference proteome</keyword>
<dbReference type="InterPro" id="IPR006218">
    <property type="entry name" value="DAHP1/KDSA"/>
</dbReference>
<dbReference type="SUPFAM" id="SSF48600">
    <property type="entry name" value="Chorismate mutase II"/>
    <property type="match status" value="1"/>
</dbReference>
<dbReference type="Pfam" id="PF00793">
    <property type="entry name" value="DAHP_synth_1"/>
    <property type="match status" value="1"/>
</dbReference>
<name>A0A1W2APQ0_9SPHI</name>
<dbReference type="InterPro" id="IPR036979">
    <property type="entry name" value="CM_dom_sf"/>
</dbReference>
<sequence>MKLQLNIQPLNTWLNIKNEPLIISGPCSAETEEQLLTTAHLLAATGKVSVLRAGIWKPRTRPGEFEGIGSIGLEWLKRAKAETGLPTAVEVANAKHVEEALAAGVDILWIGARSTVNPFTVQEIADALQGVDIPVLVKNPINPDLQLWAGALERINRAGITKLGAIHRGFSSYEKSSFRNEPMWELAIQLKTLLPDLPIINDPSHICGNRELIPYISQKALDLDMQGLMIESHVDPSIAWTDAKQQLTPAALGELAERLTVREPESQNEAFTDQLAELRKQIDKIDDLLLQKLGERMAIVGKIGEYKRDNQVTILQVNRWDAIIKKGISFAKALKLDLNFTEKFLELVHGESIRKQTEIMNAGKAEKGIAAETHTEVKS</sequence>
<dbReference type="Proteomes" id="UP000192678">
    <property type="component" value="Unassembled WGS sequence"/>
</dbReference>
<dbReference type="InterPro" id="IPR013785">
    <property type="entry name" value="Aldolase_TIM"/>
</dbReference>
<dbReference type="STRING" id="475255.SAMN04488101_101808"/>
<dbReference type="OrthoDB" id="9780456at2"/>
<dbReference type="SUPFAM" id="SSF51569">
    <property type="entry name" value="Aldolase"/>
    <property type="match status" value="1"/>
</dbReference>
<dbReference type="InterPro" id="IPR036263">
    <property type="entry name" value="Chorismate_II_sf"/>
</dbReference>
<organism evidence="4 5">
    <name type="scientific">Pedobacter nyackensis</name>
    <dbReference type="NCBI Taxonomy" id="475255"/>
    <lineage>
        <taxon>Bacteria</taxon>
        <taxon>Pseudomonadati</taxon>
        <taxon>Bacteroidota</taxon>
        <taxon>Sphingobacteriia</taxon>
        <taxon>Sphingobacteriales</taxon>
        <taxon>Sphingobacteriaceae</taxon>
        <taxon>Pedobacter</taxon>
    </lineage>
</organism>
<proteinExistence type="predicted"/>
<dbReference type="GO" id="GO:0016740">
    <property type="term" value="F:transferase activity"/>
    <property type="evidence" value="ECO:0007669"/>
    <property type="project" value="UniProtKB-KW"/>
</dbReference>
<evidence type="ECO:0000313" key="5">
    <source>
        <dbReference type="Proteomes" id="UP000192678"/>
    </source>
</evidence>
<evidence type="ECO:0000256" key="2">
    <source>
        <dbReference type="ARBA" id="ARBA00022679"/>
    </source>
</evidence>
<dbReference type="Gene3D" id="3.20.20.70">
    <property type="entry name" value="Aldolase class I"/>
    <property type="match status" value="1"/>
</dbReference>
<dbReference type="RefSeq" id="WP_084287348.1">
    <property type="nucleotide sequence ID" value="NZ_FWYB01000001.1"/>
</dbReference>
<evidence type="ECO:0000259" key="3">
    <source>
        <dbReference type="PROSITE" id="PS51168"/>
    </source>
</evidence>
<dbReference type="PROSITE" id="PS51168">
    <property type="entry name" value="CHORISMATE_MUT_2"/>
    <property type="match status" value="1"/>
</dbReference>
<dbReference type="AlphaFoldDB" id="A0A1W2APQ0"/>
<accession>A0A1W2APQ0</accession>
<protein>
    <recommendedName>
        <fullName evidence="1">chorismate mutase</fullName>
        <ecNumber evidence="1">5.4.99.5</ecNumber>
    </recommendedName>
</protein>
<dbReference type="InterPro" id="IPR052899">
    <property type="entry name" value="Class-I_DAHP_synthase"/>
</dbReference>
<dbReference type="SMART" id="SM00830">
    <property type="entry name" value="CM_2"/>
    <property type="match status" value="1"/>
</dbReference>
<keyword evidence="2" id="KW-0808">Transferase</keyword>
<evidence type="ECO:0000313" key="4">
    <source>
        <dbReference type="EMBL" id="SMC62502.1"/>
    </source>
</evidence>